<reference evidence="2" key="1">
    <citation type="submission" date="2022-01" db="EMBL/GenBank/DDBJ databases">
        <title>Genome sequencing of Zunongwangia sp. M21534 genome.</title>
        <authorList>
            <person name="Chen Y."/>
            <person name="Dong C."/>
            <person name="Shao Z."/>
        </authorList>
    </citation>
    <scope>NUCLEOTIDE SEQUENCE</scope>
    <source>
        <strain evidence="2">MCCC M21534</strain>
    </source>
</reference>
<evidence type="ECO:0000313" key="2">
    <source>
        <dbReference type="EMBL" id="MCL6218044.1"/>
    </source>
</evidence>
<comment type="caution">
    <text evidence="2">The sequence shown here is derived from an EMBL/GenBank/DDBJ whole genome shotgun (WGS) entry which is preliminary data.</text>
</comment>
<gene>
    <name evidence="2" type="ORF">L1967_07010</name>
</gene>
<name>A0A9X2A0R8_9FLAO</name>
<proteinExistence type="predicted"/>
<organism evidence="2 3">
    <name type="scientific">Zunongwangia pacifica</name>
    <dbReference type="NCBI Taxonomy" id="2911062"/>
    <lineage>
        <taxon>Bacteria</taxon>
        <taxon>Pseudomonadati</taxon>
        <taxon>Bacteroidota</taxon>
        <taxon>Flavobacteriia</taxon>
        <taxon>Flavobacteriales</taxon>
        <taxon>Flavobacteriaceae</taxon>
        <taxon>Zunongwangia</taxon>
    </lineage>
</organism>
<dbReference type="RefSeq" id="WP_249601020.1">
    <property type="nucleotide sequence ID" value="NZ_JAKHSK010000008.1"/>
</dbReference>
<dbReference type="EMBL" id="JAKHSK010000008">
    <property type="protein sequence ID" value="MCL6218044.1"/>
    <property type="molecule type" value="Genomic_DNA"/>
</dbReference>
<dbReference type="Pfam" id="PF08818">
    <property type="entry name" value="DUF1801"/>
    <property type="match status" value="1"/>
</dbReference>
<dbReference type="InterPro" id="IPR014922">
    <property type="entry name" value="YdhG-like"/>
</dbReference>
<evidence type="ECO:0000313" key="3">
    <source>
        <dbReference type="Proteomes" id="UP001139521"/>
    </source>
</evidence>
<sequence>MDIFSILFLRKLRAMAVKDVDEYIEIHEYWQTELRQIREMLQETILEETIKWGAPTYTLKDKNVAGLAAFKNHIALWFFNGALLQQNTGLLVNAQQGKTKALRQIRFEKGNEINTQILLPYVLEAIENQKLGKTIKASRKQELIIPPELNSALKNDAELDESYCQLTCSKQKEYANYISAAKKETTRAKRLEKIIPMIKKGVGLQDKY</sequence>
<accession>A0A9X2A0R8</accession>
<dbReference type="InterPro" id="IPR016786">
    <property type="entry name" value="YdeI_bac"/>
</dbReference>
<feature type="domain" description="YdhG-like" evidence="1">
    <location>
        <begin position="30"/>
        <end position="126"/>
    </location>
</feature>
<dbReference type="SUPFAM" id="SSF159888">
    <property type="entry name" value="YdhG-like"/>
    <property type="match status" value="1"/>
</dbReference>
<protein>
    <submittedName>
        <fullName evidence="2">DUF1801 domain-containing protein</fullName>
    </submittedName>
</protein>
<evidence type="ECO:0000259" key="1">
    <source>
        <dbReference type="Pfam" id="PF08818"/>
    </source>
</evidence>
<dbReference type="Pfam" id="PF13376">
    <property type="entry name" value="OmdA"/>
    <property type="match status" value="1"/>
</dbReference>
<dbReference type="PIRSF" id="PIRSF021308">
    <property type="entry name" value="UCP021308"/>
    <property type="match status" value="1"/>
</dbReference>
<dbReference type="AlphaFoldDB" id="A0A9X2A0R8"/>
<dbReference type="Gene3D" id="3.90.1150.200">
    <property type="match status" value="1"/>
</dbReference>
<keyword evidence="3" id="KW-1185">Reference proteome</keyword>
<dbReference type="Proteomes" id="UP001139521">
    <property type="component" value="Unassembled WGS sequence"/>
</dbReference>